<dbReference type="InterPro" id="IPR008967">
    <property type="entry name" value="p53-like_TF_DNA-bd_sf"/>
</dbReference>
<dbReference type="PROSITE" id="PS50252">
    <property type="entry name" value="TBOX_3"/>
    <property type="match status" value="1"/>
</dbReference>
<proteinExistence type="predicted"/>
<evidence type="ECO:0000256" key="4">
    <source>
        <dbReference type="ARBA" id="ARBA00023242"/>
    </source>
</evidence>
<feature type="compositionally biased region" description="Basic and acidic residues" evidence="6">
    <location>
        <begin position="13"/>
        <end position="27"/>
    </location>
</feature>
<dbReference type="EMBL" id="UXSR01001673">
    <property type="protein sequence ID" value="VDD78450.1"/>
    <property type="molecule type" value="Genomic_DNA"/>
</dbReference>
<dbReference type="GO" id="GO:0000978">
    <property type="term" value="F:RNA polymerase II cis-regulatory region sequence-specific DNA binding"/>
    <property type="evidence" value="ECO:0007669"/>
    <property type="project" value="InterPro"/>
</dbReference>
<dbReference type="PANTHER" id="PTHR11267">
    <property type="entry name" value="T-BOX PROTEIN-RELATED"/>
    <property type="match status" value="1"/>
</dbReference>
<dbReference type="AlphaFoldDB" id="A0A0R3UC04"/>
<dbReference type="InterPro" id="IPR036960">
    <property type="entry name" value="T-box_sf"/>
</dbReference>
<gene>
    <name evidence="8" type="ORF">MCOS_LOCUS4453</name>
</gene>
<dbReference type="GO" id="GO:0005634">
    <property type="term" value="C:nucleus"/>
    <property type="evidence" value="ECO:0007669"/>
    <property type="project" value="UniProtKB-SubCell"/>
</dbReference>
<evidence type="ECO:0000256" key="1">
    <source>
        <dbReference type="ARBA" id="ARBA00023015"/>
    </source>
</evidence>
<feature type="region of interest" description="Disordered" evidence="6">
    <location>
        <begin position="1"/>
        <end position="64"/>
    </location>
</feature>
<dbReference type="Proteomes" id="UP000267029">
    <property type="component" value="Unassembled WGS sequence"/>
</dbReference>
<feature type="domain" description="T-box" evidence="7">
    <location>
        <begin position="117"/>
        <end position="182"/>
    </location>
</feature>
<dbReference type="OrthoDB" id="7442607at2759"/>
<dbReference type="SUPFAM" id="SSF49417">
    <property type="entry name" value="p53-like transcription factors"/>
    <property type="match status" value="1"/>
</dbReference>
<feature type="compositionally biased region" description="Polar residues" evidence="6">
    <location>
        <begin position="28"/>
        <end position="37"/>
    </location>
</feature>
<evidence type="ECO:0000256" key="6">
    <source>
        <dbReference type="SAM" id="MobiDB-lite"/>
    </source>
</evidence>
<dbReference type="InterPro" id="IPR001699">
    <property type="entry name" value="TF_T-box"/>
</dbReference>
<evidence type="ECO:0000313" key="9">
    <source>
        <dbReference type="Proteomes" id="UP000267029"/>
    </source>
</evidence>
<dbReference type="STRING" id="53468.A0A0R3UC04"/>
<keyword evidence="3" id="KW-0804">Transcription</keyword>
<dbReference type="GO" id="GO:0045893">
    <property type="term" value="P:positive regulation of DNA-templated transcription"/>
    <property type="evidence" value="ECO:0007669"/>
    <property type="project" value="InterPro"/>
</dbReference>
<comment type="caution">
    <text evidence="5">Lacks conserved residue(s) required for the propagation of feature annotation.</text>
</comment>
<keyword evidence="9" id="KW-1185">Reference proteome</keyword>
<dbReference type="PANTHER" id="PTHR11267:SF181">
    <property type="entry name" value="OPTOMOTOR-BLIND PROTEIN"/>
    <property type="match status" value="1"/>
</dbReference>
<dbReference type="Gene3D" id="2.60.40.820">
    <property type="entry name" value="Transcription factor, T-box"/>
    <property type="match status" value="1"/>
</dbReference>
<keyword evidence="2 5" id="KW-0238">DNA-binding</keyword>
<protein>
    <recommendedName>
        <fullName evidence="7">T-box domain-containing protein</fullName>
    </recommendedName>
</protein>
<dbReference type="GO" id="GO:0000981">
    <property type="term" value="F:DNA-binding transcription factor activity, RNA polymerase II-specific"/>
    <property type="evidence" value="ECO:0007669"/>
    <property type="project" value="TreeGrafter"/>
</dbReference>
<sequence>MEMLWLPAVSREPQGKQHQDQFEHHLTDTTFSPSGPQNEAAPLQNARPNSTQPFTSRLQDEDQSVKMSRDTHFQLCSFVPPRTSLSEFMCASAESHQPICVERRAFSKEEETTSPELIEKEKWKRLAMHTSEMITTRVGRRICPHLSVNVSSLDPKAVYSIVIDLVQLQPNAMTYNRNGTWTFRESTAQYPPPEGTRKN</sequence>
<accession>A0A0R3UC04</accession>
<feature type="compositionally biased region" description="Polar residues" evidence="6">
    <location>
        <begin position="46"/>
        <end position="57"/>
    </location>
</feature>
<comment type="subcellular location">
    <subcellularLocation>
        <location evidence="5">Nucleus</location>
    </subcellularLocation>
</comment>
<dbReference type="GO" id="GO:0000785">
    <property type="term" value="C:chromatin"/>
    <property type="evidence" value="ECO:0007669"/>
    <property type="project" value="TreeGrafter"/>
</dbReference>
<keyword evidence="1" id="KW-0805">Transcription regulation</keyword>
<evidence type="ECO:0000256" key="2">
    <source>
        <dbReference type="ARBA" id="ARBA00023125"/>
    </source>
</evidence>
<dbReference type="Pfam" id="PF00907">
    <property type="entry name" value="T-box"/>
    <property type="match status" value="1"/>
</dbReference>
<organism evidence="8 9">
    <name type="scientific">Mesocestoides corti</name>
    <name type="common">Flatworm</name>
    <dbReference type="NCBI Taxonomy" id="53468"/>
    <lineage>
        <taxon>Eukaryota</taxon>
        <taxon>Metazoa</taxon>
        <taxon>Spiralia</taxon>
        <taxon>Lophotrochozoa</taxon>
        <taxon>Platyhelminthes</taxon>
        <taxon>Cestoda</taxon>
        <taxon>Eucestoda</taxon>
        <taxon>Cyclophyllidea</taxon>
        <taxon>Mesocestoididae</taxon>
        <taxon>Mesocestoides</taxon>
    </lineage>
</organism>
<evidence type="ECO:0000256" key="5">
    <source>
        <dbReference type="PROSITE-ProRule" id="PRU00201"/>
    </source>
</evidence>
<reference evidence="8 9" key="1">
    <citation type="submission" date="2018-10" db="EMBL/GenBank/DDBJ databases">
        <authorList>
            <consortium name="Pathogen Informatics"/>
        </authorList>
    </citation>
    <scope>NUCLEOTIDE SEQUENCE [LARGE SCALE GENOMIC DNA]</scope>
</reference>
<dbReference type="GO" id="GO:0001708">
    <property type="term" value="P:cell fate specification"/>
    <property type="evidence" value="ECO:0007669"/>
    <property type="project" value="TreeGrafter"/>
</dbReference>
<keyword evidence="4 5" id="KW-0539">Nucleus</keyword>
<evidence type="ECO:0000256" key="3">
    <source>
        <dbReference type="ARBA" id="ARBA00023163"/>
    </source>
</evidence>
<evidence type="ECO:0000313" key="8">
    <source>
        <dbReference type="EMBL" id="VDD78450.1"/>
    </source>
</evidence>
<dbReference type="InterPro" id="IPR046360">
    <property type="entry name" value="T-box_DNA-bd"/>
</dbReference>
<evidence type="ECO:0000259" key="7">
    <source>
        <dbReference type="PROSITE" id="PS50252"/>
    </source>
</evidence>
<name>A0A0R3UC04_MESCO</name>